<dbReference type="InterPro" id="IPR051043">
    <property type="entry name" value="Sulfatase_Mod_Factor_Kinase"/>
</dbReference>
<dbReference type="Gene3D" id="3.90.1580.10">
    <property type="entry name" value="paralog of FGE (formylglycine-generating enzyme)"/>
    <property type="match status" value="2"/>
</dbReference>
<dbReference type="SUPFAM" id="SSF56436">
    <property type="entry name" value="C-type lectin-like"/>
    <property type="match status" value="2"/>
</dbReference>
<dbReference type="InterPro" id="IPR005532">
    <property type="entry name" value="SUMF_dom"/>
</dbReference>
<name>I4AF12_BERLS</name>
<feature type="domain" description="Sulfatase-modifying factor enzyme-like" evidence="1">
    <location>
        <begin position="203"/>
        <end position="461"/>
    </location>
</feature>
<accession>I4AF12</accession>
<dbReference type="GO" id="GO:0120147">
    <property type="term" value="F:formylglycine-generating oxidase activity"/>
    <property type="evidence" value="ECO:0007669"/>
    <property type="project" value="TreeGrafter"/>
</dbReference>
<keyword evidence="3" id="KW-1185">Reference proteome</keyword>
<dbReference type="Proteomes" id="UP000006054">
    <property type="component" value="Chromosome"/>
</dbReference>
<evidence type="ECO:0000259" key="1">
    <source>
        <dbReference type="Pfam" id="PF03781"/>
    </source>
</evidence>
<gene>
    <name evidence="2" type="ordered locus">Fleli_0036</name>
</gene>
<dbReference type="HOGENOM" id="CLU_393685_0_0_10"/>
<protein>
    <recommendedName>
        <fullName evidence="1">Sulfatase-modifying factor enzyme-like domain-containing protein</fullName>
    </recommendedName>
</protein>
<reference evidence="3" key="1">
    <citation type="submission" date="2012-06" db="EMBL/GenBank/DDBJ databases">
        <title>The complete genome of Flexibacter litoralis DSM 6794.</title>
        <authorList>
            <person name="Lucas S."/>
            <person name="Copeland A."/>
            <person name="Lapidus A."/>
            <person name="Glavina del Rio T."/>
            <person name="Dalin E."/>
            <person name="Tice H."/>
            <person name="Bruce D."/>
            <person name="Goodwin L."/>
            <person name="Pitluck S."/>
            <person name="Peters L."/>
            <person name="Ovchinnikova G."/>
            <person name="Lu M."/>
            <person name="Kyrpides N."/>
            <person name="Mavromatis K."/>
            <person name="Ivanova N."/>
            <person name="Brettin T."/>
            <person name="Detter J.C."/>
            <person name="Han C."/>
            <person name="Larimer F."/>
            <person name="Land M."/>
            <person name="Hauser L."/>
            <person name="Markowitz V."/>
            <person name="Cheng J.-F."/>
            <person name="Hugenholtz P."/>
            <person name="Woyke T."/>
            <person name="Wu D."/>
            <person name="Spring S."/>
            <person name="Lang E."/>
            <person name="Kopitz M."/>
            <person name="Brambilla E."/>
            <person name="Klenk H.-P."/>
            <person name="Eisen J.A."/>
        </authorList>
    </citation>
    <scope>NUCLEOTIDE SEQUENCE [LARGE SCALE GENOMIC DNA]</scope>
    <source>
        <strain evidence="3">ATCC 23117 / DSM 6794 / NBRC 15988 / NCIMB 1366 / Sio-4</strain>
    </source>
</reference>
<sequence length="700" mass="83008" precursor="true">MKNIFFVVFLFLPFLSYSQIVSHSFKDSVLTVFIKPTTLNSEADTIYPIDIPKKINFVFEDVDSTDFYSKQVVMVRGRRLIGKPTIDKNIYTIIPYQHINWEGDRFVICVRILTKNTLDTLGFCTNLYIIPPPTLAKMQLPPKQRDSVERLEMHIELLNYSRENFEELKQPQENLTNKDRRNIEKLYKNITESSKHELGSNSFFYNTEVSNYDWLNYLEDTERNYLRLSPALDSSVFRELYGDSIFDNSGLLYTEYAYLPVTGITYEQAQAYCIWKENEVSEYLNKEQKKKYKDYKITVCYRLPTKEEWEYAAINNDLNKKFGGYSTKRRYTEKEKREIYRSAEKYSDSTRTLEEVKLDMKNYFESDTSYKRMFNYKVNYQNPYFIQKKQLFKEGIIMNWIFDYKPTKQFELYNMFGNVAEMTSEKGIAKGGSFAHTLEECAADRVQVYNSPQAWLGFRCVAEVVVRKREWWEMPTELQRFQYSRGHQENLTDEDKKKIAKIYSKLKLSDGVIGKLNDYKKIEYTKVTNTQWMEYLSFLLKDSVTEQYLNALPDTMIWNKFYQNGTVDYHFLRNPAYKDFPVVGITYEQAQNYCIWRGDMDTKSVNEKQRKKYKDYELILSYKLPTQEEWEYAVPKYDLNKESKSKVAEMTSEKGIAKGGSFAHTLEECAADKVQVYDSPQAWLGFRCVAEVVVRKKERK</sequence>
<proteinExistence type="predicted"/>
<dbReference type="EMBL" id="CP003345">
    <property type="protein sequence ID" value="AFM02547.1"/>
    <property type="molecule type" value="Genomic_DNA"/>
</dbReference>
<dbReference type="InterPro" id="IPR016187">
    <property type="entry name" value="CTDL_fold"/>
</dbReference>
<dbReference type="Pfam" id="PF03781">
    <property type="entry name" value="FGE-sulfatase"/>
    <property type="match status" value="2"/>
</dbReference>
<dbReference type="eggNOG" id="COG1262">
    <property type="taxonomic scope" value="Bacteria"/>
</dbReference>
<dbReference type="PATRIC" id="fig|880071.3.peg.39"/>
<evidence type="ECO:0000313" key="3">
    <source>
        <dbReference type="Proteomes" id="UP000006054"/>
    </source>
</evidence>
<dbReference type="PANTHER" id="PTHR23150:SF19">
    <property type="entry name" value="FORMYLGLYCINE-GENERATING ENZYME"/>
    <property type="match status" value="1"/>
</dbReference>
<feature type="domain" description="Sulfatase-modifying factor enzyme-like" evidence="1">
    <location>
        <begin position="522"/>
        <end position="633"/>
    </location>
</feature>
<dbReference type="PANTHER" id="PTHR23150">
    <property type="entry name" value="SULFATASE MODIFYING FACTOR 1, 2"/>
    <property type="match status" value="1"/>
</dbReference>
<dbReference type="RefSeq" id="WP_014796016.1">
    <property type="nucleotide sequence ID" value="NC_018018.1"/>
</dbReference>
<organism evidence="2 3">
    <name type="scientific">Bernardetia litoralis (strain ATCC 23117 / DSM 6794 / NBRC 15988 / NCIMB 1366 / Fx l1 / Sio-4)</name>
    <name type="common">Flexibacter litoralis</name>
    <dbReference type="NCBI Taxonomy" id="880071"/>
    <lineage>
        <taxon>Bacteria</taxon>
        <taxon>Pseudomonadati</taxon>
        <taxon>Bacteroidota</taxon>
        <taxon>Cytophagia</taxon>
        <taxon>Cytophagales</taxon>
        <taxon>Bernardetiaceae</taxon>
        <taxon>Bernardetia</taxon>
    </lineage>
</organism>
<dbReference type="AlphaFoldDB" id="I4AF12"/>
<dbReference type="OrthoDB" id="979507at2"/>
<evidence type="ECO:0000313" key="2">
    <source>
        <dbReference type="EMBL" id="AFM02547.1"/>
    </source>
</evidence>
<dbReference type="KEGG" id="fli:Fleli_0036"/>
<dbReference type="InterPro" id="IPR042095">
    <property type="entry name" value="SUMF_sf"/>
</dbReference>
<dbReference type="STRING" id="880071.Fleli_0036"/>